<evidence type="ECO:0000313" key="40">
    <source>
        <dbReference type="Proteomes" id="UP000314986"/>
    </source>
</evidence>
<evidence type="ECO:0000256" key="17">
    <source>
        <dbReference type="ARBA" id="ARBA00051200"/>
    </source>
</evidence>
<comment type="catalytic activity">
    <reaction evidence="15">
        <text>tetradecamide + H2O = tetradecanoate + NH4(+)</text>
        <dbReference type="Rhea" id="RHEA:62992"/>
        <dbReference type="ChEBI" id="CHEBI:15377"/>
        <dbReference type="ChEBI" id="CHEBI:28938"/>
        <dbReference type="ChEBI" id="CHEBI:30807"/>
        <dbReference type="ChEBI" id="CHEBI:137125"/>
    </reaction>
    <physiologicalReaction direction="left-to-right" evidence="15">
        <dbReference type="Rhea" id="RHEA:62993"/>
    </physiologicalReaction>
</comment>
<reference evidence="40" key="3">
    <citation type="journal article" date="2014" name="Nature">
        <title>Elephant shark genome provides unique insights into gnathostome evolution.</title>
        <authorList>
            <consortium name="International Elephant Shark Genome Sequencing Consortium"/>
            <person name="Venkatesh B."/>
            <person name="Lee A.P."/>
            <person name="Ravi V."/>
            <person name="Maurya A.K."/>
            <person name="Lian M.M."/>
            <person name="Swann J.B."/>
            <person name="Ohta Y."/>
            <person name="Flajnik M.F."/>
            <person name="Sutoh Y."/>
            <person name="Kasahara M."/>
            <person name="Hoon S."/>
            <person name="Gangu V."/>
            <person name="Roy S.W."/>
            <person name="Irimia M."/>
            <person name="Korzh V."/>
            <person name="Kondrychyn I."/>
            <person name="Lim Z.W."/>
            <person name="Tay B.H."/>
            <person name="Tohari S."/>
            <person name="Kong K.W."/>
            <person name="Ho S."/>
            <person name="Lorente-Galdos B."/>
            <person name="Quilez J."/>
            <person name="Marques-Bonet T."/>
            <person name="Raney B.J."/>
            <person name="Ingham P.W."/>
            <person name="Tay A."/>
            <person name="Hillier L.W."/>
            <person name="Minx P."/>
            <person name="Boehm T."/>
            <person name="Wilson R.K."/>
            <person name="Brenner S."/>
            <person name="Warren W.C."/>
        </authorList>
    </citation>
    <scope>NUCLEOTIDE SEQUENCE [LARGE SCALE GENOMIC DNA]</scope>
</reference>
<proteinExistence type="inferred from homology"/>
<reference evidence="40" key="1">
    <citation type="journal article" date="2006" name="Science">
        <title>Ancient noncoding elements conserved in the human genome.</title>
        <authorList>
            <person name="Venkatesh B."/>
            <person name="Kirkness E.F."/>
            <person name="Loh Y.H."/>
            <person name="Halpern A.L."/>
            <person name="Lee A.P."/>
            <person name="Johnson J."/>
            <person name="Dandona N."/>
            <person name="Viswanathan L.D."/>
            <person name="Tay A."/>
            <person name="Venter J.C."/>
            <person name="Strausberg R.L."/>
            <person name="Brenner S."/>
        </authorList>
    </citation>
    <scope>NUCLEOTIDE SEQUENCE [LARGE SCALE GENOMIC DNA]</scope>
</reference>
<comment type="catalytic activity">
    <reaction evidence="27">
        <text>(6Z)-octadecenamide + H2O = (6Z)-octadecenoate + NH4(+)</text>
        <dbReference type="Rhea" id="RHEA:63008"/>
        <dbReference type="ChEBI" id="CHEBI:15377"/>
        <dbReference type="ChEBI" id="CHEBI:28938"/>
        <dbReference type="ChEBI" id="CHEBI:32375"/>
        <dbReference type="ChEBI" id="CHEBI:146168"/>
    </reaction>
    <physiologicalReaction direction="left-to-right" evidence="27">
        <dbReference type="Rhea" id="RHEA:63009"/>
    </physiologicalReaction>
</comment>
<evidence type="ECO:0000256" key="14">
    <source>
        <dbReference type="ARBA" id="ARBA00050481"/>
    </source>
</evidence>
<keyword evidence="4" id="KW-0597">Phosphoprotein</keyword>
<dbReference type="Pfam" id="PF01425">
    <property type="entry name" value="Amidase"/>
    <property type="match status" value="2"/>
</dbReference>
<dbReference type="FunFam" id="3.90.1300.10:FF:000001">
    <property type="entry name" value="Fatty-acid amide hydrolase 1"/>
    <property type="match status" value="1"/>
</dbReference>
<comment type="catalytic activity">
    <reaction evidence="13">
        <text>(11Z,14Z)-eicosadienamide + H2O = (11Z,14Z)-eicosadienoate + NH4(+)</text>
        <dbReference type="Rhea" id="RHEA:63004"/>
        <dbReference type="ChEBI" id="CHEBI:15377"/>
        <dbReference type="ChEBI" id="CHEBI:28938"/>
        <dbReference type="ChEBI" id="CHEBI:77220"/>
        <dbReference type="ChEBI" id="CHEBI:146165"/>
    </reaction>
    <physiologicalReaction direction="left-to-right" evidence="13">
        <dbReference type="Rhea" id="RHEA:63005"/>
    </physiologicalReaction>
</comment>
<evidence type="ECO:0000256" key="36">
    <source>
        <dbReference type="ARBA" id="ARBA00077157"/>
    </source>
</evidence>
<feature type="domain" description="Amidase" evidence="38">
    <location>
        <begin position="311"/>
        <end position="432"/>
    </location>
</feature>
<comment type="catalytic activity">
    <reaction evidence="21">
        <text>N-tetracosanoyl-taurine + H2O = tetracosanoate + taurine</text>
        <dbReference type="Rhea" id="RHEA:63140"/>
        <dbReference type="ChEBI" id="CHEBI:15377"/>
        <dbReference type="ChEBI" id="CHEBI:31014"/>
        <dbReference type="ChEBI" id="CHEBI:132049"/>
        <dbReference type="ChEBI" id="CHEBI:507393"/>
    </reaction>
    <physiologicalReaction direction="left-to-right" evidence="21">
        <dbReference type="Rhea" id="RHEA:63141"/>
    </physiologicalReaction>
</comment>
<evidence type="ECO:0000256" key="32">
    <source>
        <dbReference type="ARBA" id="ARBA00052857"/>
    </source>
</evidence>
<evidence type="ECO:0000256" key="9">
    <source>
        <dbReference type="ARBA" id="ARBA00047476"/>
    </source>
</evidence>
<comment type="catalytic activity">
    <reaction evidence="8">
        <text>(9Z)-octadecenoate + glycine = N-(9Z-octadecenoyl)glycine + H2O</text>
        <dbReference type="Rhea" id="RHEA:51316"/>
        <dbReference type="ChEBI" id="CHEBI:15377"/>
        <dbReference type="ChEBI" id="CHEBI:30823"/>
        <dbReference type="ChEBI" id="CHEBI:57305"/>
        <dbReference type="ChEBI" id="CHEBI:133992"/>
    </reaction>
    <physiologicalReaction direction="right-to-left" evidence="8">
        <dbReference type="Rhea" id="RHEA:51318"/>
    </physiologicalReaction>
</comment>
<comment type="catalytic activity">
    <reaction evidence="26">
        <text>N-docosanoyl-ethanolamine + H2O = docosanoate + ethanolamine</text>
        <dbReference type="Rhea" id="RHEA:63128"/>
        <dbReference type="ChEBI" id="CHEBI:15377"/>
        <dbReference type="ChEBI" id="CHEBI:23858"/>
        <dbReference type="ChEBI" id="CHEBI:57603"/>
        <dbReference type="ChEBI" id="CHEBI:146186"/>
    </reaction>
    <physiologicalReaction direction="left-to-right" evidence="26">
        <dbReference type="Rhea" id="RHEA:63129"/>
    </physiologicalReaction>
</comment>
<evidence type="ECO:0000256" key="19">
    <source>
        <dbReference type="ARBA" id="ARBA00051346"/>
    </source>
</evidence>
<reference evidence="39" key="5">
    <citation type="submission" date="2025-09" db="UniProtKB">
        <authorList>
            <consortium name="Ensembl"/>
        </authorList>
    </citation>
    <scope>IDENTIFICATION</scope>
</reference>
<evidence type="ECO:0000256" key="35">
    <source>
        <dbReference type="ARBA" id="ARBA00077111"/>
    </source>
</evidence>
<comment type="catalytic activity">
    <reaction evidence="17">
        <text>(5Z,8Z,11Z,14Z)-eicosatetraenamide + H2O = (5Z,8Z,11Z,14Z)-eicosatetraenoate + NH4(+)</text>
        <dbReference type="Rhea" id="RHEA:63016"/>
        <dbReference type="ChEBI" id="CHEBI:15377"/>
        <dbReference type="ChEBI" id="CHEBI:28938"/>
        <dbReference type="ChEBI" id="CHEBI:32395"/>
        <dbReference type="ChEBI" id="CHEBI:137830"/>
    </reaction>
    <physiologicalReaction direction="left-to-right" evidence="17">
        <dbReference type="Rhea" id="RHEA:63017"/>
    </physiologicalReaction>
</comment>
<dbReference type="InterPro" id="IPR052096">
    <property type="entry name" value="Endocannabinoid_amidase"/>
</dbReference>
<dbReference type="GeneTree" id="ENSGT00940000163316"/>
<evidence type="ECO:0000256" key="24">
    <source>
        <dbReference type="ARBA" id="ARBA00052337"/>
    </source>
</evidence>
<dbReference type="PANTHER" id="PTHR45847">
    <property type="entry name" value="FATTY ACID AMIDE HYDROLASE"/>
    <property type="match status" value="1"/>
</dbReference>
<keyword evidence="6" id="KW-0442">Lipid degradation</keyword>
<comment type="catalytic activity">
    <reaction evidence="28">
        <text>N-(15Z-tetracosenoyl)-taurine + H2O = (15Z)-tetracosenoate + taurine</text>
        <dbReference type="Rhea" id="RHEA:63160"/>
        <dbReference type="ChEBI" id="CHEBI:15377"/>
        <dbReference type="ChEBI" id="CHEBI:32392"/>
        <dbReference type="ChEBI" id="CHEBI:146198"/>
        <dbReference type="ChEBI" id="CHEBI:507393"/>
    </reaction>
    <physiologicalReaction direction="left-to-right" evidence="28">
        <dbReference type="Rhea" id="RHEA:63161"/>
    </physiologicalReaction>
</comment>
<evidence type="ECO:0000256" key="28">
    <source>
        <dbReference type="ARBA" id="ARBA00052514"/>
    </source>
</evidence>
<dbReference type="GO" id="GO:0009062">
    <property type="term" value="P:fatty acid catabolic process"/>
    <property type="evidence" value="ECO:0007669"/>
    <property type="project" value="TreeGrafter"/>
</dbReference>
<keyword evidence="40" id="KW-1185">Reference proteome</keyword>
<reference evidence="39" key="4">
    <citation type="submission" date="2025-08" db="UniProtKB">
        <authorList>
            <consortium name="Ensembl"/>
        </authorList>
    </citation>
    <scope>IDENTIFICATION</scope>
</reference>
<organism evidence="39 40">
    <name type="scientific">Callorhinchus milii</name>
    <name type="common">Ghost shark</name>
    <dbReference type="NCBI Taxonomy" id="7868"/>
    <lineage>
        <taxon>Eukaryota</taxon>
        <taxon>Metazoa</taxon>
        <taxon>Chordata</taxon>
        <taxon>Craniata</taxon>
        <taxon>Vertebrata</taxon>
        <taxon>Chondrichthyes</taxon>
        <taxon>Holocephali</taxon>
        <taxon>Chimaeriformes</taxon>
        <taxon>Callorhinchidae</taxon>
        <taxon>Callorhinchus</taxon>
    </lineage>
</organism>
<evidence type="ECO:0000256" key="12">
    <source>
        <dbReference type="ARBA" id="ARBA00050294"/>
    </source>
</evidence>
<protein>
    <recommendedName>
        <fullName evidence="34">Fatty-acid amide hydrolase 1</fullName>
        <ecNumber evidence="3">3.5.1.99</ecNumber>
    </recommendedName>
    <alternativeName>
        <fullName evidence="37">Anandamide amidohydrolase 1</fullName>
    </alternativeName>
    <alternativeName>
        <fullName evidence="35">Fatty acid ester hydrolase</fullName>
    </alternativeName>
    <alternativeName>
        <fullName evidence="36">Oleamide hydrolase 1</fullName>
    </alternativeName>
</protein>
<evidence type="ECO:0000256" key="37">
    <source>
        <dbReference type="ARBA" id="ARBA00077216"/>
    </source>
</evidence>
<dbReference type="PROSITE" id="PS00571">
    <property type="entry name" value="AMIDASES"/>
    <property type="match status" value="1"/>
</dbReference>
<comment type="catalytic activity">
    <reaction evidence="12">
        <text>N-(5Z,8Z,11Z,14Z-eicosatetraenoyl)-L-serine + H2O = (5Z,8Z,11Z,14Z)-eicosatetraenoate + L-serine</text>
        <dbReference type="Rhea" id="RHEA:64116"/>
        <dbReference type="ChEBI" id="CHEBI:15377"/>
        <dbReference type="ChEBI" id="CHEBI:32395"/>
        <dbReference type="ChEBI" id="CHEBI:33384"/>
        <dbReference type="ChEBI" id="CHEBI:149697"/>
    </reaction>
    <physiologicalReaction direction="left-to-right" evidence="12">
        <dbReference type="Rhea" id="RHEA:64117"/>
    </physiologicalReaction>
</comment>
<comment type="catalytic activity">
    <reaction evidence="14">
        <text>1-O-methyl-(5Z,8Z,11Z,14Z)-eicosatetraenoate + H2O = methanol + (5Z,8Z,11Z,14Z)-eicosatetraenoate + H(+)</text>
        <dbReference type="Rhea" id="RHEA:63052"/>
        <dbReference type="ChEBI" id="CHEBI:15377"/>
        <dbReference type="ChEBI" id="CHEBI:15378"/>
        <dbReference type="ChEBI" id="CHEBI:17790"/>
        <dbReference type="ChEBI" id="CHEBI:32395"/>
        <dbReference type="ChEBI" id="CHEBI:78033"/>
    </reaction>
    <physiologicalReaction direction="left-to-right" evidence="14">
        <dbReference type="Rhea" id="RHEA:63053"/>
    </physiologicalReaction>
</comment>
<evidence type="ECO:0000256" key="22">
    <source>
        <dbReference type="ARBA" id="ARBA00051914"/>
    </source>
</evidence>
<dbReference type="SUPFAM" id="SSF75304">
    <property type="entry name" value="Amidase signature (AS) enzymes"/>
    <property type="match status" value="1"/>
</dbReference>
<dbReference type="InterPro" id="IPR020556">
    <property type="entry name" value="Amidase_CS"/>
</dbReference>
<evidence type="ECO:0000256" key="29">
    <source>
        <dbReference type="ARBA" id="ARBA00052634"/>
    </source>
</evidence>
<comment type="catalytic activity">
    <reaction evidence="30">
        <text>N-(5Z,8Z,11Z,14Z)-eicosatetraenoyl-glycine + H2O = (5Z,8Z,11Z,14Z)-eicosatetraenoate + glycine</text>
        <dbReference type="Rhea" id="RHEA:64108"/>
        <dbReference type="ChEBI" id="CHEBI:15377"/>
        <dbReference type="ChEBI" id="CHEBI:32395"/>
        <dbReference type="ChEBI" id="CHEBI:57305"/>
        <dbReference type="ChEBI" id="CHEBI:59002"/>
    </reaction>
    <physiologicalReaction direction="left-to-right" evidence="30">
        <dbReference type="Rhea" id="RHEA:64109"/>
    </physiologicalReaction>
</comment>
<comment type="catalytic activity">
    <reaction evidence="10">
        <text>N-(9Z-octadecenoyl) ethanolamine + H2O = ethanolamine + (9Z)-octadecenoate</text>
        <dbReference type="Rhea" id="RHEA:45060"/>
        <dbReference type="ChEBI" id="CHEBI:15377"/>
        <dbReference type="ChEBI" id="CHEBI:30823"/>
        <dbReference type="ChEBI" id="CHEBI:57603"/>
        <dbReference type="ChEBI" id="CHEBI:71466"/>
    </reaction>
    <physiologicalReaction direction="left-to-right" evidence="10">
        <dbReference type="Rhea" id="RHEA:45061"/>
    </physiologicalReaction>
</comment>
<dbReference type="GO" id="GO:0017064">
    <property type="term" value="F:fatty acid amide hydrolase activity"/>
    <property type="evidence" value="ECO:0007669"/>
    <property type="project" value="UniProtKB-EC"/>
</dbReference>
<evidence type="ECO:0000256" key="20">
    <source>
        <dbReference type="ARBA" id="ARBA00051454"/>
    </source>
</evidence>
<evidence type="ECO:0000256" key="30">
    <source>
        <dbReference type="ARBA" id="ARBA00052709"/>
    </source>
</evidence>
<comment type="catalytic activity">
    <reaction evidence="24">
        <text>(9Z,12Z,15Z)-octadecatrienamide + H2O = (9Z,12Z,15Z)-octadecatrienoate + NH4(+)</text>
        <dbReference type="Rhea" id="RHEA:62976"/>
        <dbReference type="ChEBI" id="CHEBI:15377"/>
        <dbReference type="ChEBI" id="CHEBI:28938"/>
        <dbReference type="ChEBI" id="CHEBI:32387"/>
        <dbReference type="ChEBI" id="CHEBI:142684"/>
    </reaction>
    <physiologicalReaction direction="left-to-right" evidence="24">
        <dbReference type="Rhea" id="RHEA:62977"/>
    </physiologicalReaction>
</comment>
<evidence type="ECO:0000256" key="13">
    <source>
        <dbReference type="ARBA" id="ARBA00050403"/>
    </source>
</evidence>
<comment type="catalytic activity">
    <reaction evidence="23">
        <text>N-(9Z-octadecenoyl)-taurine + H2O = taurine + (9Z)-octadecenoate</text>
        <dbReference type="Rhea" id="RHEA:63148"/>
        <dbReference type="ChEBI" id="CHEBI:15377"/>
        <dbReference type="ChEBI" id="CHEBI:30823"/>
        <dbReference type="ChEBI" id="CHEBI:146191"/>
        <dbReference type="ChEBI" id="CHEBI:507393"/>
    </reaction>
    <physiologicalReaction direction="left-to-right" evidence="23">
        <dbReference type="Rhea" id="RHEA:63149"/>
    </physiologicalReaction>
</comment>
<comment type="catalytic activity">
    <reaction evidence="33">
        <text>(15Z)-tetracosenamide + H2O = (15Z)-tetracosenoate + NH4(+)</text>
        <dbReference type="Rhea" id="RHEA:63028"/>
        <dbReference type="ChEBI" id="CHEBI:15377"/>
        <dbReference type="ChEBI" id="CHEBI:28938"/>
        <dbReference type="ChEBI" id="CHEBI:32392"/>
        <dbReference type="ChEBI" id="CHEBI:146166"/>
    </reaction>
    <physiologicalReaction direction="left-to-right" evidence="33">
        <dbReference type="Rhea" id="RHEA:63029"/>
    </physiologicalReaction>
</comment>
<comment type="catalytic activity">
    <reaction evidence="1">
        <text>(9Z)-octadecenamide + H2O = (9Z)-octadecenoate + NH4(+)</text>
        <dbReference type="Rhea" id="RHEA:26506"/>
        <dbReference type="ChEBI" id="CHEBI:15377"/>
        <dbReference type="ChEBI" id="CHEBI:28938"/>
        <dbReference type="ChEBI" id="CHEBI:30823"/>
        <dbReference type="ChEBI" id="CHEBI:116314"/>
        <dbReference type="EC" id="3.5.1.99"/>
    </reaction>
    <physiologicalReaction direction="left-to-right" evidence="1">
        <dbReference type="Rhea" id="RHEA:26507"/>
    </physiologicalReaction>
</comment>
<evidence type="ECO:0000256" key="11">
    <source>
        <dbReference type="ARBA" id="ARBA00048606"/>
    </source>
</evidence>
<dbReference type="Proteomes" id="UP000314986">
    <property type="component" value="Unassembled WGS sequence"/>
</dbReference>
<name>A0A4W3HU76_CALMI</name>
<evidence type="ECO:0000256" key="25">
    <source>
        <dbReference type="ARBA" id="ARBA00052426"/>
    </source>
</evidence>
<comment type="catalytic activity">
    <reaction evidence="25">
        <text>(9Z,12Z)-octadecadienamide + H2O = (9Z,12Z)-octadecadienoate + NH4(+)</text>
        <dbReference type="Rhea" id="RHEA:63020"/>
        <dbReference type="ChEBI" id="CHEBI:15377"/>
        <dbReference type="ChEBI" id="CHEBI:28938"/>
        <dbReference type="ChEBI" id="CHEBI:30245"/>
        <dbReference type="ChEBI" id="CHEBI:82984"/>
    </reaction>
    <physiologicalReaction direction="left-to-right" evidence="25">
        <dbReference type="Rhea" id="RHEA:63021"/>
    </physiologicalReaction>
</comment>
<evidence type="ECO:0000256" key="2">
    <source>
        <dbReference type="ARBA" id="ARBA00009199"/>
    </source>
</evidence>
<feature type="domain" description="Amidase" evidence="38">
    <location>
        <begin position="33"/>
        <end position="299"/>
    </location>
</feature>
<comment type="catalytic activity">
    <reaction evidence="31">
        <text>(11Z,14Z,17Z)-eicosatrienamide + H2O = (11Z,14Z,17Z)-eicosatrienoate + NH4(+)</text>
        <dbReference type="Rhea" id="RHEA:63000"/>
        <dbReference type="ChEBI" id="CHEBI:15377"/>
        <dbReference type="ChEBI" id="CHEBI:28938"/>
        <dbReference type="ChEBI" id="CHEBI:77223"/>
        <dbReference type="ChEBI" id="CHEBI:146164"/>
    </reaction>
    <physiologicalReaction direction="left-to-right" evidence="31">
        <dbReference type="Rhea" id="RHEA:63001"/>
    </physiologicalReaction>
</comment>
<evidence type="ECO:0000256" key="7">
    <source>
        <dbReference type="ARBA" id="ARBA00023098"/>
    </source>
</evidence>
<keyword evidence="7" id="KW-0443">Lipid metabolism</keyword>
<comment type="catalytic activity">
    <reaction evidence="18">
        <text>(11Z)-eicosenamide + H2O = (11Z)-eicosenoate + NH4(+)</text>
        <dbReference type="Rhea" id="RHEA:63120"/>
        <dbReference type="ChEBI" id="CHEBI:15377"/>
        <dbReference type="ChEBI" id="CHEBI:28938"/>
        <dbReference type="ChEBI" id="CHEBI:32426"/>
        <dbReference type="ChEBI" id="CHEBI:146167"/>
    </reaction>
    <physiologicalReaction direction="left-to-right" evidence="18">
        <dbReference type="Rhea" id="RHEA:63121"/>
    </physiologicalReaction>
</comment>
<evidence type="ECO:0000256" key="34">
    <source>
        <dbReference type="ARBA" id="ARBA00073178"/>
    </source>
</evidence>
<evidence type="ECO:0000256" key="31">
    <source>
        <dbReference type="ARBA" id="ARBA00052818"/>
    </source>
</evidence>
<evidence type="ECO:0000256" key="27">
    <source>
        <dbReference type="ARBA" id="ARBA00052512"/>
    </source>
</evidence>
<dbReference type="GO" id="GO:0004040">
    <property type="term" value="F:amidase activity"/>
    <property type="evidence" value="ECO:0007669"/>
    <property type="project" value="TreeGrafter"/>
</dbReference>
<evidence type="ECO:0000256" key="33">
    <source>
        <dbReference type="ARBA" id="ARBA00052906"/>
    </source>
</evidence>
<comment type="catalytic activity">
    <reaction evidence="32">
        <text>(8Z,11Z,14Z)-eicosatrienamide + H2O = (8Z,11Z,14Z)-eicosatrienoate + NH4(+)</text>
        <dbReference type="Rhea" id="RHEA:62996"/>
        <dbReference type="ChEBI" id="CHEBI:15377"/>
        <dbReference type="ChEBI" id="CHEBI:28938"/>
        <dbReference type="ChEBI" id="CHEBI:71589"/>
        <dbReference type="ChEBI" id="CHEBI:146163"/>
    </reaction>
    <physiologicalReaction direction="left-to-right" evidence="32">
        <dbReference type="Rhea" id="RHEA:62997"/>
    </physiologicalReaction>
</comment>
<dbReference type="AlphaFoldDB" id="A0A4W3HU76"/>
<comment type="catalytic activity">
    <reaction evidence="9">
        <text>2-(5Z,8Z,11Z,14Z-eicosatetraenoyl)-glycerol + H2O = glycerol + (5Z,8Z,11Z,14Z)-eicosatetraenoate + H(+)</text>
        <dbReference type="Rhea" id="RHEA:26132"/>
        <dbReference type="ChEBI" id="CHEBI:15377"/>
        <dbReference type="ChEBI" id="CHEBI:15378"/>
        <dbReference type="ChEBI" id="CHEBI:17754"/>
        <dbReference type="ChEBI" id="CHEBI:32395"/>
        <dbReference type="ChEBI" id="CHEBI:52392"/>
    </reaction>
    <physiologicalReaction direction="left-to-right" evidence="9">
        <dbReference type="Rhea" id="RHEA:26133"/>
    </physiologicalReaction>
</comment>
<dbReference type="Ensembl" id="ENSCMIT00000018837.1">
    <property type="protein sequence ID" value="ENSCMIP00000018487.1"/>
    <property type="gene ID" value="ENSCMIG00000008683.1"/>
</dbReference>
<gene>
    <name evidence="39" type="primary">LOC103182725</name>
</gene>
<dbReference type="PANTHER" id="PTHR45847:SF6">
    <property type="entry name" value="FATTY ACID AMIDE HYDROLASE"/>
    <property type="match status" value="1"/>
</dbReference>
<comment type="catalytic activity">
    <reaction evidence="20">
        <text>N-octadecanoyl ethanolamine + H2O = octadecanoate + ethanolamine</text>
        <dbReference type="Rhea" id="RHEA:63124"/>
        <dbReference type="ChEBI" id="CHEBI:15377"/>
        <dbReference type="ChEBI" id="CHEBI:25629"/>
        <dbReference type="ChEBI" id="CHEBI:57603"/>
        <dbReference type="ChEBI" id="CHEBI:85299"/>
    </reaction>
    <physiologicalReaction direction="left-to-right" evidence="20">
        <dbReference type="Rhea" id="RHEA:63125"/>
    </physiologicalReaction>
</comment>
<evidence type="ECO:0000313" key="39">
    <source>
        <dbReference type="Ensembl" id="ENSCMIP00000018487.1"/>
    </source>
</evidence>
<evidence type="ECO:0000256" key="3">
    <source>
        <dbReference type="ARBA" id="ARBA00012112"/>
    </source>
</evidence>
<evidence type="ECO:0000256" key="6">
    <source>
        <dbReference type="ARBA" id="ARBA00022963"/>
    </source>
</evidence>
<dbReference type="InterPro" id="IPR023631">
    <property type="entry name" value="Amidase_dom"/>
</dbReference>
<evidence type="ECO:0000256" key="26">
    <source>
        <dbReference type="ARBA" id="ARBA00052458"/>
    </source>
</evidence>
<dbReference type="InterPro" id="IPR036928">
    <property type="entry name" value="AS_sf"/>
</dbReference>
<evidence type="ECO:0000259" key="38">
    <source>
        <dbReference type="Pfam" id="PF01425"/>
    </source>
</evidence>
<evidence type="ECO:0000256" key="4">
    <source>
        <dbReference type="ARBA" id="ARBA00022553"/>
    </source>
</evidence>
<evidence type="ECO:0000256" key="1">
    <source>
        <dbReference type="ARBA" id="ARBA00000208"/>
    </source>
</evidence>
<evidence type="ECO:0000256" key="16">
    <source>
        <dbReference type="ARBA" id="ARBA00050992"/>
    </source>
</evidence>
<evidence type="ECO:0000256" key="10">
    <source>
        <dbReference type="ARBA" id="ARBA00048052"/>
    </source>
</evidence>
<comment type="similarity">
    <text evidence="2">Belongs to the amidase family.</text>
</comment>
<evidence type="ECO:0000256" key="18">
    <source>
        <dbReference type="ARBA" id="ARBA00051311"/>
    </source>
</evidence>
<evidence type="ECO:0000256" key="5">
    <source>
        <dbReference type="ARBA" id="ARBA00022801"/>
    </source>
</evidence>
<evidence type="ECO:0000256" key="21">
    <source>
        <dbReference type="ARBA" id="ARBA00051492"/>
    </source>
</evidence>
<comment type="catalytic activity">
    <reaction evidence="22">
        <text>N-docosanoyl-taurine + H2O = docosanoate + taurine</text>
        <dbReference type="Rhea" id="RHEA:63156"/>
        <dbReference type="ChEBI" id="CHEBI:15377"/>
        <dbReference type="ChEBI" id="CHEBI:23858"/>
        <dbReference type="ChEBI" id="CHEBI:146196"/>
        <dbReference type="ChEBI" id="CHEBI:507393"/>
    </reaction>
    <physiologicalReaction direction="left-to-right" evidence="22">
        <dbReference type="Rhea" id="RHEA:63157"/>
    </physiologicalReaction>
</comment>
<keyword evidence="5" id="KW-0378">Hydrolase</keyword>
<dbReference type="Gene3D" id="3.90.1300.10">
    <property type="entry name" value="Amidase signature (AS) domain"/>
    <property type="match status" value="1"/>
</dbReference>
<dbReference type="EC" id="3.5.1.99" evidence="3"/>
<comment type="catalytic activity">
    <reaction evidence="29">
        <text>N-tricosanoyl-taurine + H2O = tricosanoate + taurine</text>
        <dbReference type="Rhea" id="RHEA:63164"/>
        <dbReference type="ChEBI" id="CHEBI:15377"/>
        <dbReference type="ChEBI" id="CHEBI:79007"/>
        <dbReference type="ChEBI" id="CHEBI:146197"/>
        <dbReference type="ChEBI" id="CHEBI:507393"/>
    </reaction>
    <physiologicalReaction direction="left-to-right" evidence="29">
        <dbReference type="Rhea" id="RHEA:63165"/>
    </physiologicalReaction>
</comment>
<comment type="catalytic activity">
    <reaction evidence="16">
        <text>N-(15Z-tetracosenoyl)-ethanolamine + H2O = (15Z)-tetracosenoate + ethanolamine</text>
        <dbReference type="Rhea" id="RHEA:63144"/>
        <dbReference type="ChEBI" id="CHEBI:15377"/>
        <dbReference type="ChEBI" id="CHEBI:32392"/>
        <dbReference type="ChEBI" id="CHEBI:57603"/>
        <dbReference type="ChEBI" id="CHEBI:146187"/>
    </reaction>
    <physiologicalReaction direction="left-to-right" evidence="16">
        <dbReference type="Rhea" id="RHEA:63145"/>
    </physiologicalReaction>
</comment>
<sequence>MGNSGVDESILHLTLRELCKQLKEGSLTPASVLYSYMEKALEVTKELNCITDYLSESQAQVKELGESGIRGMLYGIPISIKDNLFYKGHDSTCGLSRFINKPEEEDSIIVQVLKKQGAIPFVKTNVPQSLLSYECSNPIFGSTANPYNGNRTSGGSSGGEGALIAGGGSILGFGSDIGGSIRFPASFCGICGFKPTANRLSKKGIKASVAGQKTLEVMIGPMARDVDSLALCMKALLCEDMFRLDPTVPPIPFKDEIYSNTKMLRIGYFESDGYWIPNPSMRRAIRETKQLLEEAGHTVSLSVFQENCKDWVERKELSVKNPCSRDEYMNQWKKQDLDVLLCPSLGPAFKFGYAGKLIAAASGMSIFNLLNYPAGIVPVSKVSEQDEEELKHYTGYNNDFWDRTFKKAVMGGVGLPLAVQCVALPWQDELCLYFMREVERLVCAKKGI</sequence>
<evidence type="ECO:0000256" key="23">
    <source>
        <dbReference type="ARBA" id="ARBA00052289"/>
    </source>
</evidence>
<accession>A0A4W3HU76</accession>
<comment type="catalytic activity">
    <reaction evidence="19">
        <text>N-(9Z-hexadecenoyl) ethanolamine + H2O = (9Z)-hexadecenoate + ethanolamine</text>
        <dbReference type="Rhea" id="RHEA:35563"/>
        <dbReference type="ChEBI" id="CHEBI:15377"/>
        <dbReference type="ChEBI" id="CHEBI:32372"/>
        <dbReference type="ChEBI" id="CHEBI:57603"/>
        <dbReference type="ChEBI" id="CHEBI:71465"/>
    </reaction>
    <physiologicalReaction direction="left-to-right" evidence="19">
        <dbReference type="Rhea" id="RHEA:35564"/>
    </physiologicalReaction>
</comment>
<evidence type="ECO:0000256" key="15">
    <source>
        <dbReference type="ARBA" id="ARBA00050766"/>
    </source>
</evidence>
<comment type="catalytic activity">
    <reaction evidence="11">
        <text>N-(5Z,8Z,11Z,14Z-eicosatetraenoyl)-ethanolamine + H2O = ethanolamine + (5Z,8Z,11Z,14Z)-eicosatetraenoate</text>
        <dbReference type="Rhea" id="RHEA:26136"/>
        <dbReference type="ChEBI" id="CHEBI:2700"/>
        <dbReference type="ChEBI" id="CHEBI:15377"/>
        <dbReference type="ChEBI" id="CHEBI:32395"/>
        <dbReference type="ChEBI" id="CHEBI:57603"/>
        <dbReference type="EC" id="3.5.1.99"/>
    </reaction>
    <physiologicalReaction direction="left-to-right" evidence="11">
        <dbReference type="Rhea" id="RHEA:26137"/>
    </physiologicalReaction>
</comment>
<reference evidence="40" key="2">
    <citation type="journal article" date="2007" name="PLoS Biol.">
        <title>Survey sequencing and comparative analysis of the elephant shark (Callorhinchus milii) genome.</title>
        <authorList>
            <person name="Venkatesh B."/>
            <person name="Kirkness E.F."/>
            <person name="Loh Y.H."/>
            <person name="Halpern A.L."/>
            <person name="Lee A.P."/>
            <person name="Johnson J."/>
            <person name="Dandona N."/>
            <person name="Viswanathan L.D."/>
            <person name="Tay A."/>
            <person name="Venter J.C."/>
            <person name="Strausberg R.L."/>
            <person name="Brenner S."/>
        </authorList>
    </citation>
    <scope>NUCLEOTIDE SEQUENCE [LARGE SCALE GENOMIC DNA]</scope>
</reference>
<evidence type="ECO:0000256" key="8">
    <source>
        <dbReference type="ARBA" id="ARBA00047450"/>
    </source>
</evidence>